<gene>
    <name evidence="4" type="ORF">M0813_10157</name>
</gene>
<dbReference type="Pfam" id="PF00643">
    <property type="entry name" value="zf-B_box"/>
    <property type="match status" value="1"/>
</dbReference>
<dbReference type="InterPro" id="IPR013320">
    <property type="entry name" value="ConA-like_dom_sf"/>
</dbReference>
<accession>A0ABQ8X2Y6</accession>
<dbReference type="CDD" id="cd11709">
    <property type="entry name" value="SPRY"/>
    <property type="match status" value="1"/>
</dbReference>
<dbReference type="InterPro" id="IPR013783">
    <property type="entry name" value="Ig-like_fold"/>
</dbReference>
<protein>
    <recommendedName>
        <fullName evidence="3">B box-type domain-containing protein</fullName>
    </recommendedName>
</protein>
<name>A0ABQ8X2Y6_9EUKA</name>
<dbReference type="Gene3D" id="2.60.120.920">
    <property type="match status" value="1"/>
</dbReference>
<keyword evidence="1" id="KW-0479">Metal-binding</keyword>
<dbReference type="InterPro" id="IPR000315">
    <property type="entry name" value="Znf_B-box"/>
</dbReference>
<dbReference type="SMART" id="SM00336">
    <property type="entry name" value="BBOX"/>
    <property type="match status" value="2"/>
</dbReference>
<dbReference type="PROSITE" id="PS50119">
    <property type="entry name" value="ZF_BBOX"/>
    <property type="match status" value="1"/>
</dbReference>
<dbReference type="CDD" id="cd19756">
    <property type="entry name" value="Bbox2"/>
    <property type="match status" value="1"/>
</dbReference>
<dbReference type="InterPro" id="IPR047153">
    <property type="entry name" value="TRIM45/56/19-like"/>
</dbReference>
<evidence type="ECO:0000313" key="4">
    <source>
        <dbReference type="EMBL" id="KAJ6227005.1"/>
    </source>
</evidence>
<evidence type="ECO:0000256" key="1">
    <source>
        <dbReference type="PROSITE-ProRule" id="PRU00024"/>
    </source>
</evidence>
<dbReference type="EMBL" id="JAOAOG010000338">
    <property type="protein sequence ID" value="KAJ6227005.1"/>
    <property type="molecule type" value="Genomic_DNA"/>
</dbReference>
<reference evidence="4" key="1">
    <citation type="submission" date="2022-08" db="EMBL/GenBank/DDBJ databases">
        <title>Novel sulfate-reducing endosymbionts in the free-living metamonad Anaeramoeba.</title>
        <authorList>
            <person name="Jerlstrom-Hultqvist J."/>
            <person name="Cepicka I."/>
            <person name="Gallot-Lavallee L."/>
            <person name="Salas-Leiva D."/>
            <person name="Curtis B.A."/>
            <person name="Zahonova K."/>
            <person name="Pipaliya S."/>
            <person name="Dacks J."/>
            <person name="Roger A.J."/>
        </authorList>
    </citation>
    <scope>NUCLEOTIDE SEQUENCE</scope>
    <source>
        <strain evidence="4">Schooner1</strain>
    </source>
</reference>
<evidence type="ECO:0000259" key="3">
    <source>
        <dbReference type="PROSITE" id="PS50119"/>
    </source>
</evidence>
<dbReference type="Gene3D" id="2.60.40.10">
    <property type="entry name" value="Immunoglobulins"/>
    <property type="match status" value="1"/>
</dbReference>
<dbReference type="PANTHER" id="PTHR25462">
    <property type="entry name" value="BONUS, ISOFORM C-RELATED"/>
    <property type="match status" value="1"/>
</dbReference>
<dbReference type="InterPro" id="IPR043136">
    <property type="entry name" value="B30.2/SPRY_sf"/>
</dbReference>
<dbReference type="Proteomes" id="UP001150062">
    <property type="component" value="Unassembled WGS sequence"/>
</dbReference>
<keyword evidence="1" id="KW-0862">Zinc</keyword>
<keyword evidence="5" id="KW-1185">Reference proteome</keyword>
<dbReference type="SUPFAM" id="SSF57845">
    <property type="entry name" value="B-box zinc-binding domain"/>
    <property type="match status" value="1"/>
</dbReference>
<organism evidence="4 5">
    <name type="scientific">Anaeramoeba flamelloides</name>
    <dbReference type="NCBI Taxonomy" id="1746091"/>
    <lineage>
        <taxon>Eukaryota</taxon>
        <taxon>Metamonada</taxon>
        <taxon>Anaeramoebidae</taxon>
        <taxon>Anaeramoeba</taxon>
    </lineage>
</organism>
<proteinExistence type="predicted"/>
<keyword evidence="1" id="KW-0863">Zinc-finger</keyword>
<keyword evidence="2" id="KW-0175">Coiled coil</keyword>
<dbReference type="Gene3D" id="3.30.160.60">
    <property type="entry name" value="Classic Zinc Finger"/>
    <property type="match status" value="1"/>
</dbReference>
<feature type="domain" description="B box-type" evidence="3">
    <location>
        <begin position="74"/>
        <end position="110"/>
    </location>
</feature>
<dbReference type="PANTHER" id="PTHR25462:SF296">
    <property type="entry name" value="MEIOTIC P26, ISOFORM F"/>
    <property type="match status" value="1"/>
</dbReference>
<sequence>MTNLEASFPIEFETKEDLCDFCLEEEKKVPAIVFCLDCSEHPKLCQECNEQEHRRQIKKKHFRKPISEYFPIKCDLHKKFLSLYCETCEKLVCVSCGFSKEHSSHQVLPIEQTKKTKEFLNLGLVTFQKEKKQIHKGIENEKKAVNKLTEKLEIEVAQNQKLLVSQIKKMCKKLNKQIQREQKKELDRFKMLEEQQVKRLESIKRLNSVKRSYEKSMKGKKENRFNKFQIIEALTLRSSLVERTKTIETRSNVFVKAKQRSYNFNKSLLDSALGLLEQYFTFTTPDFSQSHVVLDHTHPKIGTQVQIEVTLLDQFSNPLPNYSTCIEAVITNNSNNEHHEIKGFEETASTAGKYTSMFKPTVIGDHSLKVLFSGQQLGMELPFAVLKVGSGCWDKNFKGSDCYLSNHNRTAEVRTKGKQCGNLEYTVWGEESLSKKSGVREFSIRLDSKPSSPYTIFLGLGRKKKTINYLSLDDAWLYEVSHSKIFSKDITPKAFGHKTKQGDIITIVADMINHTMSLRVGKENWGVAFDNIPHEGISVCAHFCLYNQKVTLI</sequence>
<comment type="caution">
    <text evidence="4">The sequence shown here is derived from an EMBL/GenBank/DDBJ whole genome shotgun (WGS) entry which is preliminary data.</text>
</comment>
<dbReference type="SUPFAM" id="SSF49899">
    <property type="entry name" value="Concanavalin A-like lectins/glucanases"/>
    <property type="match status" value="1"/>
</dbReference>
<evidence type="ECO:0000256" key="2">
    <source>
        <dbReference type="SAM" id="Coils"/>
    </source>
</evidence>
<evidence type="ECO:0000313" key="5">
    <source>
        <dbReference type="Proteomes" id="UP001150062"/>
    </source>
</evidence>
<feature type="coiled-coil region" evidence="2">
    <location>
        <begin position="135"/>
        <end position="223"/>
    </location>
</feature>